<keyword evidence="3" id="KW-0479">Metal-binding</keyword>
<protein>
    <submittedName>
        <fullName evidence="6">Protein archease</fullName>
    </submittedName>
</protein>
<dbReference type="Gene3D" id="3.55.10.10">
    <property type="entry name" value="Archease domain"/>
    <property type="match status" value="1"/>
</dbReference>
<evidence type="ECO:0000256" key="2">
    <source>
        <dbReference type="ARBA" id="ARBA00022694"/>
    </source>
</evidence>
<evidence type="ECO:0000256" key="4">
    <source>
        <dbReference type="ARBA" id="ARBA00022837"/>
    </source>
</evidence>
<keyword evidence="4" id="KW-0106">Calcium</keyword>
<accession>A0A9Q0LRM5</accession>
<dbReference type="EMBL" id="JAPDFW010000053">
    <property type="protein sequence ID" value="KAJ5078561.1"/>
    <property type="molecule type" value="Genomic_DNA"/>
</dbReference>
<dbReference type="OrthoDB" id="2190767at2759"/>
<organism evidence="6 7">
    <name type="scientific">Anaeramoeba ignava</name>
    <name type="common">Anaerobic marine amoeba</name>
    <dbReference type="NCBI Taxonomy" id="1746090"/>
    <lineage>
        <taxon>Eukaryota</taxon>
        <taxon>Metamonada</taxon>
        <taxon>Anaeramoebidae</taxon>
        <taxon>Anaeramoeba</taxon>
    </lineage>
</organism>
<proteinExistence type="inferred from homology"/>
<dbReference type="AlphaFoldDB" id="A0A9Q0LRM5"/>
<evidence type="ECO:0000256" key="1">
    <source>
        <dbReference type="ARBA" id="ARBA00007963"/>
    </source>
</evidence>
<keyword evidence="2" id="KW-0819">tRNA processing</keyword>
<dbReference type="GO" id="GO:0006388">
    <property type="term" value="P:tRNA splicing, via endonucleolytic cleavage and ligation"/>
    <property type="evidence" value="ECO:0007669"/>
    <property type="project" value="TreeGrafter"/>
</dbReference>
<reference evidence="6" key="1">
    <citation type="submission" date="2022-10" db="EMBL/GenBank/DDBJ databases">
        <title>Novel sulphate-reducing endosymbionts in the free-living metamonad Anaeramoeba.</title>
        <authorList>
            <person name="Jerlstrom-Hultqvist J."/>
            <person name="Cepicka I."/>
            <person name="Gallot-Lavallee L."/>
            <person name="Salas-Leiva D."/>
            <person name="Curtis B.A."/>
            <person name="Zahonova K."/>
            <person name="Pipaliya S."/>
            <person name="Dacks J."/>
            <person name="Roger A.J."/>
        </authorList>
    </citation>
    <scope>NUCLEOTIDE SEQUENCE</scope>
    <source>
        <strain evidence="6">BMAN</strain>
    </source>
</reference>
<dbReference type="Proteomes" id="UP001149090">
    <property type="component" value="Unassembled WGS sequence"/>
</dbReference>
<dbReference type="InterPro" id="IPR023572">
    <property type="entry name" value="Archease_dom"/>
</dbReference>
<feature type="domain" description="Archease" evidence="5">
    <location>
        <begin position="4"/>
        <end position="114"/>
    </location>
</feature>
<dbReference type="PANTHER" id="PTHR12682">
    <property type="entry name" value="ARCHEASE"/>
    <property type="match status" value="1"/>
</dbReference>
<keyword evidence="7" id="KW-1185">Reference proteome</keyword>
<dbReference type="GO" id="GO:0046872">
    <property type="term" value="F:metal ion binding"/>
    <property type="evidence" value="ECO:0007669"/>
    <property type="project" value="UniProtKB-KW"/>
</dbReference>
<evidence type="ECO:0000259" key="5">
    <source>
        <dbReference type="Pfam" id="PF01951"/>
    </source>
</evidence>
<gene>
    <name evidence="6" type="ORF">M0811_04886</name>
</gene>
<sequence length="114" mass="13627">MGFALGMQNYIVEIDHVDIESEHEIEVTGHDKESLLYNFLDEWLFVFSTEFFILKKIEIIDFERNNNWKIKAKGFGEIFNMEKHRDYRGTEIKAITYSNMQIHEKEDSTNIFVI</sequence>
<evidence type="ECO:0000256" key="3">
    <source>
        <dbReference type="ARBA" id="ARBA00022723"/>
    </source>
</evidence>
<dbReference type="OMA" id="HECYVIV"/>
<comment type="similarity">
    <text evidence="1">Belongs to the archease family.</text>
</comment>
<dbReference type="GO" id="GO:0072669">
    <property type="term" value="C:tRNA-splicing ligase complex"/>
    <property type="evidence" value="ECO:0007669"/>
    <property type="project" value="TreeGrafter"/>
</dbReference>
<evidence type="ECO:0000313" key="7">
    <source>
        <dbReference type="Proteomes" id="UP001149090"/>
    </source>
</evidence>
<evidence type="ECO:0000313" key="6">
    <source>
        <dbReference type="EMBL" id="KAJ5078561.1"/>
    </source>
</evidence>
<dbReference type="InterPro" id="IPR002804">
    <property type="entry name" value="Archease"/>
</dbReference>
<name>A0A9Q0LRM5_ANAIG</name>
<dbReference type="InterPro" id="IPR036820">
    <property type="entry name" value="Archease_dom_sf"/>
</dbReference>
<dbReference type="PANTHER" id="PTHR12682:SF11">
    <property type="entry name" value="PROTEIN ARCHEASE"/>
    <property type="match status" value="1"/>
</dbReference>
<dbReference type="SUPFAM" id="SSF69819">
    <property type="entry name" value="MTH1598-like"/>
    <property type="match status" value="1"/>
</dbReference>
<comment type="caution">
    <text evidence="6">The sequence shown here is derived from an EMBL/GenBank/DDBJ whole genome shotgun (WGS) entry which is preliminary data.</text>
</comment>
<dbReference type="Pfam" id="PF01951">
    <property type="entry name" value="Archease"/>
    <property type="match status" value="1"/>
</dbReference>